<accession>A0A3M7P7A2</accession>
<dbReference type="AlphaFoldDB" id="A0A3M7P7A2"/>
<reference evidence="1 2" key="1">
    <citation type="journal article" date="2018" name="Sci. Rep.">
        <title>Genomic signatures of local adaptation to the degree of environmental predictability in rotifers.</title>
        <authorList>
            <person name="Franch-Gras L."/>
            <person name="Hahn C."/>
            <person name="Garcia-Roger E.M."/>
            <person name="Carmona M.J."/>
            <person name="Serra M."/>
            <person name="Gomez A."/>
        </authorList>
    </citation>
    <scope>NUCLEOTIDE SEQUENCE [LARGE SCALE GENOMIC DNA]</scope>
    <source>
        <strain evidence="1">HYR1</strain>
    </source>
</reference>
<dbReference type="Proteomes" id="UP000276133">
    <property type="component" value="Unassembled WGS sequence"/>
</dbReference>
<feature type="non-terminal residue" evidence="1">
    <location>
        <position position="93"/>
    </location>
</feature>
<keyword evidence="2" id="KW-1185">Reference proteome</keyword>
<comment type="caution">
    <text evidence="1">The sequence shown here is derived from an EMBL/GenBank/DDBJ whole genome shotgun (WGS) entry which is preliminary data.</text>
</comment>
<proteinExistence type="predicted"/>
<feature type="non-terminal residue" evidence="1">
    <location>
        <position position="1"/>
    </location>
</feature>
<gene>
    <name evidence="1" type="ORF">BpHYR1_010399</name>
</gene>
<sequence>ILLPAYRFSIGFQRTQSSISEVIPSLLILFNTWNKLSLNQKYKTFEFELNSNAYVVAALLDTSKLSVWYWKKFSEEFSKKALYSIVDVALAIL</sequence>
<name>A0A3M7P7A2_BRAPC</name>
<dbReference type="EMBL" id="REGN01012693">
    <property type="protein sequence ID" value="RMZ94971.1"/>
    <property type="molecule type" value="Genomic_DNA"/>
</dbReference>
<evidence type="ECO:0000313" key="1">
    <source>
        <dbReference type="EMBL" id="RMZ94971.1"/>
    </source>
</evidence>
<protein>
    <submittedName>
        <fullName evidence="1">Uncharacterized protein</fullName>
    </submittedName>
</protein>
<evidence type="ECO:0000313" key="2">
    <source>
        <dbReference type="Proteomes" id="UP000276133"/>
    </source>
</evidence>
<organism evidence="1 2">
    <name type="scientific">Brachionus plicatilis</name>
    <name type="common">Marine rotifer</name>
    <name type="synonym">Brachionus muelleri</name>
    <dbReference type="NCBI Taxonomy" id="10195"/>
    <lineage>
        <taxon>Eukaryota</taxon>
        <taxon>Metazoa</taxon>
        <taxon>Spiralia</taxon>
        <taxon>Gnathifera</taxon>
        <taxon>Rotifera</taxon>
        <taxon>Eurotatoria</taxon>
        <taxon>Monogononta</taxon>
        <taxon>Pseudotrocha</taxon>
        <taxon>Ploima</taxon>
        <taxon>Brachionidae</taxon>
        <taxon>Brachionus</taxon>
    </lineage>
</organism>